<sequence length="283" mass="32487">MTTTRADGVRQRKAKASATAEQIPSKVEEVDTSEAEEIEREREEVEAERLEKKNRTPKQKLDDEDEQYSPWVDILRVISFLIFASFALSYLISGGETYTWGMKHPPKYLQTDWWKAKFSAPLYLTPAELAAYDGTDETKPLYLAINGTIYDVSANRRTYGPDGSYRYFAGVDAARSYVTGCFAEDRTPDMRGVEEMYLPLDDPKIDSRWSSEEFSALKEKERADALQRVHDGLSHWVNFFENSPKYPKVGYVKRPKNWLANEPRRPLCKSAAKGRSKRTIPTE</sequence>
<dbReference type="AlphaFoldDB" id="A0A4Z0YRY0"/>
<evidence type="ECO:0000256" key="2">
    <source>
        <dbReference type="SAM" id="MobiDB-lite"/>
    </source>
</evidence>
<comment type="caution">
    <text evidence="5">The sequence shown here is derived from an EMBL/GenBank/DDBJ whole genome shotgun (WGS) entry which is preliminary data.</text>
</comment>
<dbReference type="Pfam" id="PF00173">
    <property type="entry name" value="Cyt-b5"/>
    <property type="match status" value="1"/>
</dbReference>
<evidence type="ECO:0000313" key="6">
    <source>
        <dbReference type="Proteomes" id="UP000297716"/>
    </source>
</evidence>
<comment type="similarity">
    <text evidence="1">Belongs to the cytochrome b5 family. MAPR subfamily.</text>
</comment>
<name>A0A4Z0YRY0_9PEZI</name>
<dbReference type="STRING" id="37992.A0A4Z0YRY0"/>
<evidence type="ECO:0000259" key="4">
    <source>
        <dbReference type="SMART" id="SM01117"/>
    </source>
</evidence>
<feature type="transmembrane region" description="Helical" evidence="3">
    <location>
        <begin position="74"/>
        <end position="93"/>
    </location>
</feature>
<proteinExistence type="inferred from homology"/>
<dbReference type="GO" id="GO:0012505">
    <property type="term" value="C:endomembrane system"/>
    <property type="evidence" value="ECO:0007669"/>
    <property type="project" value="TreeGrafter"/>
</dbReference>
<dbReference type="GO" id="GO:0016020">
    <property type="term" value="C:membrane"/>
    <property type="evidence" value="ECO:0007669"/>
    <property type="project" value="TreeGrafter"/>
</dbReference>
<reference evidence="5 6" key="1">
    <citation type="submission" date="2019-03" db="EMBL/GenBank/DDBJ databases">
        <title>Draft genome sequence of Xylaria hypoxylon DSM 108379, a ubiquitous saprotrophic-parasitic fungi on hardwood.</title>
        <authorList>
            <person name="Buettner E."/>
            <person name="Leonhardt S."/>
            <person name="Gebauer A.M."/>
            <person name="Liers C."/>
            <person name="Hofrichter M."/>
            <person name="Kellner H."/>
        </authorList>
    </citation>
    <scope>NUCLEOTIDE SEQUENCE [LARGE SCALE GENOMIC DNA]</scope>
    <source>
        <strain evidence="5 6">DSM 108379</strain>
    </source>
</reference>
<dbReference type="PANTHER" id="PTHR10281:SF76">
    <property type="entry name" value="CALCUTTA CUP-RELATED"/>
    <property type="match status" value="1"/>
</dbReference>
<dbReference type="EMBL" id="SKBN01000022">
    <property type="protein sequence ID" value="TGJ86764.1"/>
    <property type="molecule type" value="Genomic_DNA"/>
</dbReference>
<dbReference type="FunFam" id="3.10.120.10:FF:000018">
    <property type="entry name" value="Heme/steroid binding domain protein, putative"/>
    <property type="match status" value="1"/>
</dbReference>
<accession>A0A4Z0YRY0</accession>
<keyword evidence="6" id="KW-1185">Reference proteome</keyword>
<gene>
    <name evidence="5" type="ORF">E0Z10_g1981</name>
</gene>
<evidence type="ECO:0000256" key="3">
    <source>
        <dbReference type="SAM" id="Phobius"/>
    </source>
</evidence>
<dbReference type="Proteomes" id="UP000297716">
    <property type="component" value="Unassembled WGS sequence"/>
</dbReference>
<feature type="domain" description="Cytochrome b5 heme-binding" evidence="4">
    <location>
        <begin position="124"/>
        <end position="253"/>
    </location>
</feature>
<protein>
    <recommendedName>
        <fullName evidence="4">Cytochrome b5 heme-binding domain-containing protein</fullName>
    </recommendedName>
</protein>
<dbReference type="SUPFAM" id="SSF55856">
    <property type="entry name" value="Cytochrome b5-like heme/steroid binding domain"/>
    <property type="match status" value="1"/>
</dbReference>
<keyword evidence="3" id="KW-0472">Membrane</keyword>
<feature type="region of interest" description="Disordered" evidence="2">
    <location>
        <begin position="263"/>
        <end position="283"/>
    </location>
</feature>
<dbReference type="InterPro" id="IPR036400">
    <property type="entry name" value="Cyt_B5-like_heme/steroid_sf"/>
</dbReference>
<dbReference type="PANTHER" id="PTHR10281">
    <property type="entry name" value="MEMBRANE-ASSOCIATED PROGESTERONE RECEPTOR COMPONENT-RELATED"/>
    <property type="match status" value="1"/>
</dbReference>
<feature type="compositionally biased region" description="Basic and acidic residues" evidence="2">
    <location>
        <begin position="39"/>
        <end position="54"/>
    </location>
</feature>
<organism evidence="5 6">
    <name type="scientific">Xylaria hypoxylon</name>
    <dbReference type="NCBI Taxonomy" id="37992"/>
    <lineage>
        <taxon>Eukaryota</taxon>
        <taxon>Fungi</taxon>
        <taxon>Dikarya</taxon>
        <taxon>Ascomycota</taxon>
        <taxon>Pezizomycotina</taxon>
        <taxon>Sordariomycetes</taxon>
        <taxon>Xylariomycetidae</taxon>
        <taxon>Xylariales</taxon>
        <taxon>Xylariaceae</taxon>
        <taxon>Xylaria</taxon>
    </lineage>
</organism>
<keyword evidence="3" id="KW-0812">Transmembrane</keyword>
<feature type="region of interest" description="Disordered" evidence="2">
    <location>
        <begin position="1"/>
        <end position="63"/>
    </location>
</feature>
<dbReference type="SMART" id="SM01117">
    <property type="entry name" value="Cyt-b5"/>
    <property type="match status" value="1"/>
</dbReference>
<dbReference type="Gene3D" id="3.10.120.10">
    <property type="entry name" value="Cytochrome b5-like heme/steroid binding domain"/>
    <property type="match status" value="1"/>
</dbReference>
<dbReference type="OrthoDB" id="10257697at2759"/>
<dbReference type="InterPro" id="IPR001199">
    <property type="entry name" value="Cyt_B5-like_heme/steroid-bd"/>
</dbReference>
<evidence type="ECO:0000256" key="1">
    <source>
        <dbReference type="ARBA" id="ARBA00038357"/>
    </source>
</evidence>
<feature type="compositionally biased region" description="Basic residues" evidence="2">
    <location>
        <begin position="272"/>
        <end position="283"/>
    </location>
</feature>
<keyword evidence="3" id="KW-1133">Transmembrane helix</keyword>
<evidence type="ECO:0000313" key="5">
    <source>
        <dbReference type="EMBL" id="TGJ86764.1"/>
    </source>
</evidence>
<dbReference type="InterPro" id="IPR050577">
    <property type="entry name" value="MAPR/NEUFC/NENF-like"/>
</dbReference>